<dbReference type="EMBL" id="CAJOAZ010020463">
    <property type="protein sequence ID" value="CAF4346471.1"/>
    <property type="molecule type" value="Genomic_DNA"/>
</dbReference>
<organism evidence="1 2">
    <name type="scientific">Adineta steineri</name>
    <dbReference type="NCBI Taxonomy" id="433720"/>
    <lineage>
        <taxon>Eukaryota</taxon>
        <taxon>Metazoa</taxon>
        <taxon>Spiralia</taxon>
        <taxon>Gnathifera</taxon>
        <taxon>Rotifera</taxon>
        <taxon>Eurotatoria</taxon>
        <taxon>Bdelloidea</taxon>
        <taxon>Adinetida</taxon>
        <taxon>Adinetidae</taxon>
        <taxon>Adineta</taxon>
    </lineage>
</organism>
<name>A0A820L2I1_9BILA</name>
<gene>
    <name evidence="1" type="ORF">OXD698_LOCUS48527</name>
</gene>
<protein>
    <submittedName>
        <fullName evidence="1">Uncharacterized protein</fullName>
    </submittedName>
</protein>
<feature type="non-terminal residue" evidence="1">
    <location>
        <position position="147"/>
    </location>
</feature>
<dbReference type="Proteomes" id="UP000663844">
    <property type="component" value="Unassembled WGS sequence"/>
</dbReference>
<dbReference type="AlphaFoldDB" id="A0A820L2I1"/>
<evidence type="ECO:0000313" key="2">
    <source>
        <dbReference type="Proteomes" id="UP000663844"/>
    </source>
</evidence>
<accession>A0A820L2I1</accession>
<proteinExistence type="predicted"/>
<comment type="caution">
    <text evidence="1">The sequence shown here is derived from an EMBL/GenBank/DDBJ whole genome shotgun (WGS) entry which is preliminary data.</text>
</comment>
<sequence length="147" mass="17215">MNIQNIFLTQRLNHIFTYWEKNLDKMPSKILIPIQHSLDYTPFFSMLFRDKYRTILQLITTTLKQLSSSSSFLIYSAILQQDEPFGNTTDSRLLINNLKLLNTTNDFILDLNIQHERTVIPNEVLGELHMYIDAYEQSGGRQQTLSN</sequence>
<reference evidence="1" key="1">
    <citation type="submission" date="2021-02" db="EMBL/GenBank/DDBJ databases">
        <authorList>
            <person name="Nowell W R."/>
        </authorList>
    </citation>
    <scope>NUCLEOTIDE SEQUENCE</scope>
</reference>
<evidence type="ECO:0000313" key="1">
    <source>
        <dbReference type="EMBL" id="CAF4346471.1"/>
    </source>
</evidence>